<comment type="caution">
    <text evidence="2">The sequence shown here is derived from an EMBL/GenBank/DDBJ whole genome shotgun (WGS) entry which is preliminary data.</text>
</comment>
<evidence type="ECO:0000256" key="1">
    <source>
        <dbReference type="SAM" id="Phobius"/>
    </source>
</evidence>
<accession>A0A1F6FS66</accession>
<dbReference type="Proteomes" id="UP000179230">
    <property type="component" value="Unassembled WGS sequence"/>
</dbReference>
<evidence type="ECO:0008006" key="4">
    <source>
        <dbReference type="Google" id="ProtNLM"/>
    </source>
</evidence>
<dbReference type="NCBIfam" id="TIGR02532">
    <property type="entry name" value="IV_pilin_GFxxxE"/>
    <property type="match status" value="1"/>
</dbReference>
<gene>
    <name evidence="2" type="ORF">A2592_02865</name>
</gene>
<proteinExistence type="predicted"/>
<evidence type="ECO:0000313" key="2">
    <source>
        <dbReference type="EMBL" id="OGG88701.1"/>
    </source>
</evidence>
<name>A0A1F6FS66_9BACT</name>
<sequence length="212" mass="23830">MYLSTFKYHLNHKIFRLGFTLVEMIVVIALSTTLMMVITASVTALYKNNSYTFAQANEIDSARRGLQTWVKDAREMTYAVNGAYSVVSLADNEMSFYSDIDHDNAVEYVKYILNGTTLEKRIHNPSGSPAVYNMAMPDSVEILSEYIQNGLQNVPIFNYYDSAGVELVSPATMISDVRYITMHIIVNIDPLRSPGEFMLQGSAAPRNLKDNL</sequence>
<dbReference type="AlphaFoldDB" id="A0A1F6FS66"/>
<keyword evidence="1" id="KW-0472">Membrane</keyword>
<dbReference type="SUPFAM" id="SSF54523">
    <property type="entry name" value="Pili subunits"/>
    <property type="match status" value="1"/>
</dbReference>
<protein>
    <recommendedName>
        <fullName evidence="4">Type II secretion system protein J</fullName>
    </recommendedName>
</protein>
<dbReference type="EMBL" id="MFMT01000015">
    <property type="protein sequence ID" value="OGG88701.1"/>
    <property type="molecule type" value="Genomic_DNA"/>
</dbReference>
<dbReference type="InterPro" id="IPR045584">
    <property type="entry name" value="Pilin-like"/>
</dbReference>
<feature type="transmembrane region" description="Helical" evidence="1">
    <location>
        <begin position="21"/>
        <end position="46"/>
    </location>
</feature>
<keyword evidence="1" id="KW-0812">Transmembrane</keyword>
<reference evidence="2 3" key="1">
    <citation type="journal article" date="2016" name="Nat. Commun.">
        <title>Thousands of microbial genomes shed light on interconnected biogeochemical processes in an aquifer system.</title>
        <authorList>
            <person name="Anantharaman K."/>
            <person name="Brown C.T."/>
            <person name="Hug L.A."/>
            <person name="Sharon I."/>
            <person name="Castelle C.J."/>
            <person name="Probst A.J."/>
            <person name="Thomas B.C."/>
            <person name="Singh A."/>
            <person name="Wilkins M.J."/>
            <person name="Karaoz U."/>
            <person name="Brodie E.L."/>
            <person name="Williams K.H."/>
            <person name="Hubbard S.S."/>
            <person name="Banfield J.F."/>
        </authorList>
    </citation>
    <scope>NUCLEOTIDE SEQUENCE [LARGE SCALE GENOMIC DNA]</scope>
</reference>
<dbReference type="InterPro" id="IPR012902">
    <property type="entry name" value="N_methyl_site"/>
</dbReference>
<evidence type="ECO:0000313" key="3">
    <source>
        <dbReference type="Proteomes" id="UP000179230"/>
    </source>
</evidence>
<organism evidence="2 3">
    <name type="scientific">Candidatus Kaiserbacteria bacterium RIFOXYD1_FULL_42_15</name>
    <dbReference type="NCBI Taxonomy" id="1798532"/>
    <lineage>
        <taxon>Bacteria</taxon>
        <taxon>Candidatus Kaiseribacteriota</taxon>
    </lineage>
</organism>
<keyword evidence="1" id="KW-1133">Transmembrane helix</keyword>